<protein>
    <recommendedName>
        <fullName evidence="6">NHL repeat containing protein</fullName>
    </recommendedName>
</protein>
<dbReference type="Proteomes" id="UP000663882">
    <property type="component" value="Unassembled WGS sequence"/>
</dbReference>
<dbReference type="PANTHER" id="PTHR24104">
    <property type="entry name" value="E3 UBIQUITIN-PROTEIN LIGASE NHLRC1-RELATED"/>
    <property type="match status" value="1"/>
</dbReference>
<sequence length="159" mass="17260">MSYASNASIGTLVAGGNGSGTHSYQLYSPYSVHFDSFSNSLVIANYGAHNIVRWVIGASGWTLIAGYVGSAGSTSMTLLYPTDAIFDPIGNIYVADRNNERIQFFRASQPNGTTIAGVTQSSGNSANLLYRPYAMALDKQLNLYVTDSSNHRVQKFHRY</sequence>
<dbReference type="InterPro" id="IPR011042">
    <property type="entry name" value="6-blade_b-propeller_TolB-like"/>
</dbReference>
<feature type="repeat" description="NHL" evidence="2">
    <location>
        <begin position="116"/>
        <end position="159"/>
    </location>
</feature>
<dbReference type="SUPFAM" id="SSF101898">
    <property type="entry name" value="NHL repeat"/>
    <property type="match status" value="1"/>
</dbReference>
<comment type="caution">
    <text evidence="4">The sequence shown here is derived from an EMBL/GenBank/DDBJ whole genome shotgun (WGS) entry which is preliminary data.</text>
</comment>
<proteinExistence type="predicted"/>
<evidence type="ECO:0000313" key="5">
    <source>
        <dbReference type="Proteomes" id="UP000663823"/>
    </source>
</evidence>
<dbReference type="AlphaFoldDB" id="A0A818RJ90"/>
<evidence type="ECO:0008006" key="6">
    <source>
        <dbReference type="Google" id="ProtNLM"/>
    </source>
</evidence>
<dbReference type="InterPro" id="IPR001258">
    <property type="entry name" value="NHL_repeat"/>
</dbReference>
<dbReference type="PANTHER" id="PTHR24104:SF25">
    <property type="entry name" value="PROTEIN LIN-41"/>
    <property type="match status" value="1"/>
</dbReference>
<dbReference type="Proteomes" id="UP000663823">
    <property type="component" value="Unassembled WGS sequence"/>
</dbReference>
<dbReference type="EMBL" id="CAJOAX010000822">
    <property type="protein sequence ID" value="CAF3654940.1"/>
    <property type="molecule type" value="Genomic_DNA"/>
</dbReference>
<evidence type="ECO:0000256" key="1">
    <source>
        <dbReference type="ARBA" id="ARBA00022737"/>
    </source>
</evidence>
<gene>
    <name evidence="4" type="ORF">OTI717_LOCUS9581</name>
    <name evidence="3" type="ORF">RFH988_LOCUS28025</name>
</gene>
<dbReference type="EMBL" id="CAJNOO010002434">
    <property type="protein sequence ID" value="CAF1267824.1"/>
    <property type="molecule type" value="Genomic_DNA"/>
</dbReference>
<dbReference type="PROSITE" id="PS51125">
    <property type="entry name" value="NHL"/>
    <property type="match status" value="1"/>
</dbReference>
<evidence type="ECO:0000256" key="2">
    <source>
        <dbReference type="PROSITE-ProRule" id="PRU00504"/>
    </source>
</evidence>
<dbReference type="InterPro" id="IPR050952">
    <property type="entry name" value="TRIM-NHL_E3_ligases"/>
</dbReference>
<keyword evidence="1" id="KW-0677">Repeat</keyword>
<organism evidence="4 5">
    <name type="scientific">Rotaria sordida</name>
    <dbReference type="NCBI Taxonomy" id="392033"/>
    <lineage>
        <taxon>Eukaryota</taxon>
        <taxon>Metazoa</taxon>
        <taxon>Spiralia</taxon>
        <taxon>Gnathifera</taxon>
        <taxon>Rotifera</taxon>
        <taxon>Eurotatoria</taxon>
        <taxon>Bdelloidea</taxon>
        <taxon>Philodinida</taxon>
        <taxon>Philodinidae</taxon>
        <taxon>Rotaria</taxon>
    </lineage>
</organism>
<evidence type="ECO:0000313" key="3">
    <source>
        <dbReference type="EMBL" id="CAF1267824.1"/>
    </source>
</evidence>
<reference evidence="4" key="1">
    <citation type="submission" date="2021-02" db="EMBL/GenBank/DDBJ databases">
        <authorList>
            <person name="Nowell W R."/>
        </authorList>
    </citation>
    <scope>NUCLEOTIDE SEQUENCE</scope>
</reference>
<dbReference type="Gene3D" id="2.120.10.30">
    <property type="entry name" value="TolB, C-terminal domain"/>
    <property type="match status" value="1"/>
</dbReference>
<accession>A0A818RJ90</accession>
<dbReference type="Pfam" id="PF01436">
    <property type="entry name" value="NHL"/>
    <property type="match status" value="1"/>
</dbReference>
<dbReference type="OrthoDB" id="342730at2759"/>
<dbReference type="GO" id="GO:0008270">
    <property type="term" value="F:zinc ion binding"/>
    <property type="evidence" value="ECO:0007669"/>
    <property type="project" value="UniProtKB-KW"/>
</dbReference>
<name>A0A818RJ90_9BILA</name>
<evidence type="ECO:0000313" key="4">
    <source>
        <dbReference type="EMBL" id="CAF3654940.1"/>
    </source>
</evidence>